<evidence type="ECO:0000256" key="3">
    <source>
        <dbReference type="ARBA" id="ARBA00022692"/>
    </source>
</evidence>
<dbReference type="Pfam" id="PF04930">
    <property type="entry name" value="FUN14"/>
    <property type="match status" value="1"/>
</dbReference>
<keyword evidence="4" id="KW-1133">Transmembrane helix</keyword>
<accession>A0A2I3RCS9</accession>
<reference evidence="6 7" key="1">
    <citation type="journal article" date="2005" name="Nature">
        <title>Initial sequence of the chimpanzee genome and comparison with the human genome.</title>
        <authorList>
            <consortium name="Chimpanzee sequencing and analysis consortium"/>
        </authorList>
    </citation>
    <scope>NUCLEOTIDE SEQUENCE [LARGE SCALE GENOMIC DNA]</scope>
</reference>
<evidence type="ECO:0000256" key="1">
    <source>
        <dbReference type="ARBA" id="ARBA00004374"/>
    </source>
</evidence>
<dbReference type="GO" id="GO:0000422">
    <property type="term" value="P:autophagy of mitochondrion"/>
    <property type="evidence" value="ECO:0000318"/>
    <property type="project" value="GO_Central"/>
</dbReference>
<evidence type="ECO:0000256" key="4">
    <source>
        <dbReference type="ARBA" id="ARBA00022989"/>
    </source>
</evidence>
<evidence type="ECO:0000256" key="5">
    <source>
        <dbReference type="ARBA" id="ARBA00023136"/>
    </source>
</evidence>
<keyword evidence="7" id="KW-1185">Reference proteome</keyword>
<evidence type="ECO:0008006" key="8">
    <source>
        <dbReference type="Google" id="ProtNLM"/>
    </source>
</evidence>
<protein>
    <recommendedName>
        <fullName evidence="8">FUNDC1</fullName>
    </recommendedName>
</protein>
<reference evidence="6" key="3">
    <citation type="submission" date="2025-09" db="UniProtKB">
        <authorList>
            <consortium name="Ensembl"/>
        </authorList>
    </citation>
    <scope>IDENTIFICATION</scope>
</reference>
<dbReference type="OMA" id="FLAINWK"/>
<proteinExistence type="inferred from homology"/>
<dbReference type="GO" id="GO:0005741">
    <property type="term" value="C:mitochondrial outer membrane"/>
    <property type="evidence" value="ECO:0000318"/>
    <property type="project" value="GO_Central"/>
</dbReference>
<organism evidence="6 7">
    <name type="scientific">Pan troglodytes</name>
    <name type="common">Chimpanzee</name>
    <dbReference type="NCBI Taxonomy" id="9598"/>
    <lineage>
        <taxon>Eukaryota</taxon>
        <taxon>Metazoa</taxon>
        <taxon>Chordata</taxon>
        <taxon>Craniata</taxon>
        <taxon>Vertebrata</taxon>
        <taxon>Euteleostomi</taxon>
        <taxon>Mammalia</taxon>
        <taxon>Eutheria</taxon>
        <taxon>Euarchontoglires</taxon>
        <taxon>Primates</taxon>
        <taxon>Haplorrhini</taxon>
        <taxon>Catarrhini</taxon>
        <taxon>Hominidae</taxon>
        <taxon>Pan</taxon>
    </lineage>
</organism>
<dbReference type="PANTHER" id="PTHR21346">
    <property type="entry name" value="FUN14 DOMAIN CONTAINING"/>
    <property type="match status" value="1"/>
</dbReference>
<evidence type="ECO:0000313" key="6">
    <source>
        <dbReference type="Ensembl" id="ENSPTRP00000062488.1"/>
    </source>
</evidence>
<comment type="subcellular location">
    <subcellularLocation>
        <location evidence="1">Mitochondrion outer membrane</location>
        <topology evidence="1">Multi-pass membrane protein</topology>
    </subcellularLocation>
</comment>
<reference evidence="6" key="2">
    <citation type="submission" date="2025-08" db="UniProtKB">
        <authorList>
            <consortium name="Ensembl"/>
        </authorList>
    </citation>
    <scope>IDENTIFICATION</scope>
</reference>
<dbReference type="EMBL" id="AACZ04006719">
    <property type="status" value="NOT_ANNOTATED_CDS"/>
    <property type="molecule type" value="Genomic_DNA"/>
</dbReference>
<evidence type="ECO:0000313" key="7">
    <source>
        <dbReference type="Proteomes" id="UP000002277"/>
    </source>
</evidence>
<name>A0A2I3RCS9_PANTR</name>
<dbReference type="Ensembl" id="ENSPTRT00000082378.1">
    <property type="protein sequence ID" value="ENSPTRP00000062488.1"/>
    <property type="gene ID" value="ENSPTRG00000048153.1"/>
</dbReference>
<dbReference type="InParanoid" id="A0A2I3RCS9"/>
<dbReference type="InterPro" id="IPR007014">
    <property type="entry name" value="FUN14"/>
</dbReference>
<sequence>PATREAEAGEWQYESEDDSYEVLDLTEYARRHQWWNPVFGHSSGSMVEKYAVATQIVMGGVPATAVGGDFLAINWKRVEKDANKAKRQMKKRANKAAPEINNLIEEAIEFIKQHIVIPGRFVGGFLLGLAS</sequence>
<dbReference type="GeneTree" id="ENSGT00940000154517"/>
<dbReference type="Proteomes" id="UP000002277">
    <property type="component" value="Chromosome 11"/>
</dbReference>
<dbReference type="Bgee" id="ENSPTRG00000048153">
    <property type="expression patterns" value="Expressed in colon and 8 other cell types or tissues"/>
</dbReference>
<dbReference type="PANTHER" id="PTHR21346:SF8">
    <property type="entry name" value="FUN14 DOMAIN CONTAINING 1"/>
    <property type="match status" value="1"/>
</dbReference>
<keyword evidence="5" id="KW-0472">Membrane</keyword>
<evidence type="ECO:0000256" key="2">
    <source>
        <dbReference type="ARBA" id="ARBA00009160"/>
    </source>
</evidence>
<dbReference type="AlphaFoldDB" id="A0A2I3RCS9"/>
<comment type="similarity">
    <text evidence="2">Belongs to the FUN14 family.</text>
</comment>
<keyword evidence="3" id="KW-0812">Transmembrane</keyword>